<gene>
    <name evidence="4" type="ORF">H6P81_010363</name>
</gene>
<dbReference type="GO" id="GO:0006355">
    <property type="term" value="P:regulation of DNA-templated transcription"/>
    <property type="evidence" value="ECO:0007669"/>
    <property type="project" value="InterPro"/>
</dbReference>
<protein>
    <recommendedName>
        <fullName evidence="3">GATA-type domain-containing protein</fullName>
    </recommendedName>
</protein>
<dbReference type="InterPro" id="IPR013088">
    <property type="entry name" value="Znf_NHR/GATA"/>
</dbReference>
<dbReference type="AlphaFoldDB" id="A0AAV7ENJ2"/>
<feature type="compositionally biased region" description="Low complexity" evidence="2">
    <location>
        <begin position="97"/>
        <end position="109"/>
    </location>
</feature>
<sequence>MGKQGPCCHCGATSTPLWRNGPPGKPVLCNACGSRWRTKGTLVNYTPGYTREERKPQLKKVSAHALNPHISSQGSSEDKATEQKNGALTVGSDDETSSGSSSESGMSGSGKCVQLGSVDCMDASGCIPMSIHHFPIPRRKRTARIYYTPTPVEHLQKSLFEVMRDQEFSTLTESAEDVLIYECQNPLSWPEVGLGTILIKPPISSAEEESVGSSLILENRIHSFKDTHVAAPNISEHSQSGKTTNLGVQGGHTPHQWTPSKLLKNFLSSVHNPDARWSSHSAQRNTQTDLSSEILKLEKEILSESSLGCQILHPTNTQLSPAGFEKYQGTSLPTKIPLGLPSFQKSGVDNESSGCFSLAVGAVNLSAVVRPFGPPSFQSSGAEKQTSLRSCCTLGAETPLPCKRPLERPNSEASPGIHGCWTAEHHRWTSRRPPVNPSSFKDLQSGQIDRDPSGYVHSSKSYSNARYATDFPAEKIEKEISGGATSNEFSLPEESLSLLIRKEDTKQEKTRGAISCTHTACSPQRLL</sequence>
<evidence type="ECO:0000313" key="5">
    <source>
        <dbReference type="Proteomes" id="UP000825729"/>
    </source>
</evidence>
<dbReference type="PANTHER" id="PTHR46855:SF21">
    <property type="entry name" value="GATA ZINC FINGER PROTEIN"/>
    <property type="match status" value="1"/>
</dbReference>
<evidence type="ECO:0000256" key="2">
    <source>
        <dbReference type="SAM" id="MobiDB-lite"/>
    </source>
</evidence>
<evidence type="ECO:0000259" key="3">
    <source>
        <dbReference type="PROSITE" id="PS50114"/>
    </source>
</evidence>
<reference evidence="4 5" key="1">
    <citation type="submission" date="2021-07" db="EMBL/GenBank/DDBJ databases">
        <title>The Aristolochia fimbriata genome: insights into angiosperm evolution, floral development and chemical biosynthesis.</title>
        <authorList>
            <person name="Jiao Y."/>
        </authorList>
    </citation>
    <scope>NUCLEOTIDE SEQUENCE [LARGE SCALE GENOMIC DNA]</scope>
    <source>
        <strain evidence="4">IBCAS-2021</strain>
        <tissue evidence="4">Leaf</tissue>
    </source>
</reference>
<dbReference type="CDD" id="cd00202">
    <property type="entry name" value="ZnF_GATA"/>
    <property type="match status" value="1"/>
</dbReference>
<dbReference type="PROSITE" id="PS00344">
    <property type="entry name" value="GATA_ZN_FINGER_1"/>
    <property type="match status" value="1"/>
</dbReference>
<dbReference type="GO" id="GO:0008270">
    <property type="term" value="F:zinc ion binding"/>
    <property type="evidence" value="ECO:0007669"/>
    <property type="project" value="UniProtKB-KW"/>
</dbReference>
<dbReference type="InterPro" id="IPR044589">
    <property type="entry name" value="GATA26/27"/>
</dbReference>
<feature type="region of interest" description="Disordered" evidence="2">
    <location>
        <begin position="47"/>
        <end position="109"/>
    </location>
</feature>
<dbReference type="PROSITE" id="PS50114">
    <property type="entry name" value="GATA_ZN_FINGER_2"/>
    <property type="match status" value="1"/>
</dbReference>
<dbReference type="GO" id="GO:0043565">
    <property type="term" value="F:sequence-specific DNA binding"/>
    <property type="evidence" value="ECO:0007669"/>
    <property type="project" value="InterPro"/>
</dbReference>
<organism evidence="4 5">
    <name type="scientific">Aristolochia fimbriata</name>
    <name type="common">White veined hardy Dutchman's pipe vine</name>
    <dbReference type="NCBI Taxonomy" id="158543"/>
    <lineage>
        <taxon>Eukaryota</taxon>
        <taxon>Viridiplantae</taxon>
        <taxon>Streptophyta</taxon>
        <taxon>Embryophyta</taxon>
        <taxon>Tracheophyta</taxon>
        <taxon>Spermatophyta</taxon>
        <taxon>Magnoliopsida</taxon>
        <taxon>Magnoliidae</taxon>
        <taxon>Piperales</taxon>
        <taxon>Aristolochiaceae</taxon>
        <taxon>Aristolochia</taxon>
    </lineage>
</organism>
<dbReference type="SUPFAM" id="SSF57716">
    <property type="entry name" value="Glucocorticoid receptor-like (DNA-binding domain)"/>
    <property type="match status" value="1"/>
</dbReference>
<dbReference type="Gene3D" id="3.30.50.10">
    <property type="entry name" value="Erythroid Transcription Factor GATA-1, subunit A"/>
    <property type="match status" value="1"/>
</dbReference>
<keyword evidence="5" id="KW-1185">Reference proteome</keyword>
<dbReference type="PANTHER" id="PTHR46855">
    <property type="entry name" value="OSJNBB0038F03.10 PROTEIN"/>
    <property type="match status" value="1"/>
</dbReference>
<dbReference type="Proteomes" id="UP000825729">
    <property type="component" value="Unassembled WGS sequence"/>
</dbReference>
<accession>A0AAV7ENJ2</accession>
<dbReference type="EMBL" id="JAINDJ010000004">
    <property type="protein sequence ID" value="KAG9450398.1"/>
    <property type="molecule type" value="Genomic_DNA"/>
</dbReference>
<comment type="caution">
    <text evidence="4">The sequence shown here is derived from an EMBL/GenBank/DDBJ whole genome shotgun (WGS) entry which is preliminary data.</text>
</comment>
<feature type="region of interest" description="Disordered" evidence="2">
    <location>
        <begin position="428"/>
        <end position="459"/>
    </location>
</feature>
<feature type="domain" description="GATA-type" evidence="3">
    <location>
        <begin position="7"/>
        <end position="40"/>
    </location>
</feature>
<keyword evidence="1" id="KW-0479">Metal-binding</keyword>
<evidence type="ECO:0000256" key="1">
    <source>
        <dbReference type="PROSITE-ProRule" id="PRU00094"/>
    </source>
</evidence>
<proteinExistence type="predicted"/>
<dbReference type="InterPro" id="IPR000679">
    <property type="entry name" value="Znf_GATA"/>
</dbReference>
<evidence type="ECO:0000313" key="4">
    <source>
        <dbReference type="EMBL" id="KAG9450398.1"/>
    </source>
</evidence>
<name>A0AAV7ENJ2_ARIFI</name>
<dbReference type="SMART" id="SM00401">
    <property type="entry name" value="ZnF_GATA"/>
    <property type="match status" value="1"/>
</dbReference>
<dbReference type="Pfam" id="PF00320">
    <property type="entry name" value="GATA"/>
    <property type="match status" value="1"/>
</dbReference>
<feature type="compositionally biased region" description="Polar residues" evidence="2">
    <location>
        <begin position="437"/>
        <end position="447"/>
    </location>
</feature>
<keyword evidence="1" id="KW-0862">Zinc</keyword>
<keyword evidence="1" id="KW-0863">Zinc-finger</keyword>